<reference evidence="2" key="1">
    <citation type="submission" date="2018-12" db="EMBL/GenBank/DDBJ databases">
        <authorList>
            <person name="Syme R.A."/>
            <person name="Farfan-Caceres L."/>
            <person name="Lichtenzveig J."/>
        </authorList>
    </citation>
    <scope>NUCLEOTIDE SEQUENCE</scope>
    <source>
        <strain evidence="2">Al4</strain>
    </source>
</reference>
<gene>
    <name evidence="2" type="ORF">EKO04_001220</name>
</gene>
<proteinExistence type="predicted"/>
<evidence type="ECO:0000313" key="2">
    <source>
        <dbReference type="EMBL" id="KAF9700040.1"/>
    </source>
</evidence>
<dbReference type="AlphaFoldDB" id="A0A8H7JBK4"/>
<organism evidence="2 3">
    <name type="scientific">Ascochyta lentis</name>
    <dbReference type="NCBI Taxonomy" id="205686"/>
    <lineage>
        <taxon>Eukaryota</taxon>
        <taxon>Fungi</taxon>
        <taxon>Dikarya</taxon>
        <taxon>Ascomycota</taxon>
        <taxon>Pezizomycotina</taxon>
        <taxon>Dothideomycetes</taxon>
        <taxon>Pleosporomycetidae</taxon>
        <taxon>Pleosporales</taxon>
        <taxon>Pleosporineae</taxon>
        <taxon>Didymellaceae</taxon>
        <taxon>Ascochyta</taxon>
    </lineage>
</organism>
<evidence type="ECO:0000256" key="1">
    <source>
        <dbReference type="SAM" id="MobiDB-lite"/>
    </source>
</evidence>
<dbReference type="EMBL" id="RZGK01000003">
    <property type="protein sequence ID" value="KAF9700040.1"/>
    <property type="molecule type" value="Genomic_DNA"/>
</dbReference>
<name>A0A8H7JBK4_9PLEO</name>
<sequence length="204" mass="23907">MATSPPMCRQNKADDLFLDLAKSQISPIYARCLANIVEKQTGYPRGSCDLRSPRPKMFFPREKGTDSNAFSRQAFFAAAEHSPRGFRVDGWVLYKKELHKPCNTTPCNGVFERIPSESRERKYFPKIIRKNKAQQEMLERSCNRRSAIQVMKIEQEEYKQRYERDSMMRSITRKREVAAMVENVKRKTEQDRVQQEIDAMASER</sequence>
<dbReference type="Proteomes" id="UP000651452">
    <property type="component" value="Unassembled WGS sequence"/>
</dbReference>
<reference evidence="2" key="2">
    <citation type="submission" date="2020-09" db="EMBL/GenBank/DDBJ databases">
        <title>Reference genome assembly for Australian Ascochyta lentis isolate Al4.</title>
        <authorList>
            <person name="Lee R.C."/>
            <person name="Farfan-Caceres L.M."/>
            <person name="Debler J.W."/>
            <person name="Williams A.H."/>
            <person name="Henares B.M."/>
        </authorList>
    </citation>
    <scope>NUCLEOTIDE SEQUENCE</scope>
    <source>
        <strain evidence="2">Al4</strain>
    </source>
</reference>
<protein>
    <submittedName>
        <fullName evidence="2">Uncharacterized protein</fullName>
    </submittedName>
</protein>
<comment type="caution">
    <text evidence="2">The sequence shown here is derived from an EMBL/GenBank/DDBJ whole genome shotgun (WGS) entry which is preliminary data.</text>
</comment>
<dbReference type="OrthoDB" id="10384453at2759"/>
<keyword evidence="3" id="KW-1185">Reference proteome</keyword>
<evidence type="ECO:0000313" key="3">
    <source>
        <dbReference type="Proteomes" id="UP000651452"/>
    </source>
</evidence>
<feature type="region of interest" description="Disordered" evidence="1">
    <location>
        <begin position="185"/>
        <end position="204"/>
    </location>
</feature>
<accession>A0A8H7JBK4</accession>